<reference evidence="4" key="1">
    <citation type="submission" date="2016-10" db="EMBL/GenBank/DDBJ databases">
        <authorList>
            <person name="Varghese N."/>
            <person name="Submissions S."/>
        </authorList>
    </citation>
    <scope>NUCLEOTIDE SEQUENCE [LARGE SCALE GENOMIC DNA]</scope>
    <source>
        <strain evidence="4">CGMCC 4.7042</strain>
    </source>
</reference>
<organism evidence="3 4">
    <name type="scientific">Streptomyces wuyuanensis</name>
    <dbReference type="NCBI Taxonomy" id="1196353"/>
    <lineage>
        <taxon>Bacteria</taxon>
        <taxon>Bacillati</taxon>
        <taxon>Actinomycetota</taxon>
        <taxon>Actinomycetes</taxon>
        <taxon>Kitasatosporales</taxon>
        <taxon>Streptomycetaceae</taxon>
        <taxon>Streptomyces</taxon>
    </lineage>
</organism>
<dbReference type="InterPro" id="IPR051324">
    <property type="entry name" value="Stress/Tellurium_Resist"/>
</dbReference>
<dbReference type="Proteomes" id="UP000199063">
    <property type="component" value="Unassembled WGS sequence"/>
</dbReference>
<dbReference type="GeneID" id="40827397"/>
<proteinExistence type="inferred from homology"/>
<feature type="domain" description="TerD" evidence="2">
    <location>
        <begin position="4"/>
        <end position="163"/>
    </location>
</feature>
<dbReference type="EMBL" id="FNHI01000001">
    <property type="protein sequence ID" value="SDL72974.1"/>
    <property type="molecule type" value="Genomic_DNA"/>
</dbReference>
<dbReference type="RefSeq" id="WP_093651712.1">
    <property type="nucleotide sequence ID" value="NZ_FNHI01000001.1"/>
</dbReference>
<name>A0A1G9MFR4_9ACTN</name>
<dbReference type="Pfam" id="PF02342">
    <property type="entry name" value="TerD"/>
    <property type="match status" value="1"/>
</dbReference>
<dbReference type="OrthoDB" id="3851702at2"/>
<evidence type="ECO:0000313" key="3">
    <source>
        <dbReference type="EMBL" id="SDL72974.1"/>
    </source>
</evidence>
<dbReference type="STRING" id="1196353.SAMN05444921_10157"/>
<protein>
    <submittedName>
        <fullName evidence="3">Tellurium resistance protein TerD</fullName>
    </submittedName>
</protein>
<evidence type="ECO:0000256" key="1">
    <source>
        <dbReference type="ARBA" id="ARBA00008775"/>
    </source>
</evidence>
<comment type="similarity">
    <text evidence="1">Belongs to the CAPAB/TerDEXZ family.</text>
</comment>
<dbReference type="AlphaFoldDB" id="A0A1G9MFR4"/>
<dbReference type="CDD" id="cd06974">
    <property type="entry name" value="TerD_like"/>
    <property type="match status" value="1"/>
</dbReference>
<dbReference type="Gene3D" id="2.60.60.30">
    <property type="entry name" value="sav2460 like domains"/>
    <property type="match status" value="1"/>
</dbReference>
<keyword evidence="4" id="KW-1185">Reference proteome</keyword>
<evidence type="ECO:0000313" key="4">
    <source>
        <dbReference type="Proteomes" id="UP000199063"/>
    </source>
</evidence>
<gene>
    <name evidence="3" type="ORF">SAMN05444921_10157</name>
</gene>
<sequence>MSSLSKGLRKVQVTLKWDPSPIGAGAHDLDLVAATYTADAPHGTPAYLVHFASRSPDGTITLDRDSRTGQGFGADEVMTLELERLAAAYARVVVGVVIQQRNAEKSFSDIPNTGVRILDGPVELASDDLSGVPDASAATIAEFTRDDAGAWQLRPILRGFTADPAEFAGLMGAAPA</sequence>
<evidence type="ECO:0000259" key="2">
    <source>
        <dbReference type="Pfam" id="PF02342"/>
    </source>
</evidence>
<accession>A0A1G9MFR4</accession>
<dbReference type="PANTHER" id="PTHR32097">
    <property type="entry name" value="CAMP-BINDING PROTEIN 1-RELATED"/>
    <property type="match status" value="1"/>
</dbReference>
<dbReference type="InterPro" id="IPR003325">
    <property type="entry name" value="TerD"/>
</dbReference>
<dbReference type="PANTHER" id="PTHR32097:SF4">
    <property type="entry name" value="GENERAL STRESS PROTEIN 16U"/>
    <property type="match status" value="1"/>
</dbReference>